<dbReference type="Proteomes" id="UP000674425">
    <property type="component" value="Unassembled WGS sequence"/>
</dbReference>
<proteinExistence type="predicted"/>
<dbReference type="PANTHER" id="PTHR35004:SF6">
    <property type="entry name" value="TRANSPOSASE"/>
    <property type="match status" value="1"/>
</dbReference>
<comment type="caution">
    <text evidence="2">The sequence shown here is derived from an EMBL/GenBank/DDBJ whole genome shotgun (WGS) entry which is preliminary data.</text>
</comment>
<dbReference type="InterPro" id="IPR036397">
    <property type="entry name" value="RNaseH_sf"/>
</dbReference>
<evidence type="ECO:0000259" key="1">
    <source>
        <dbReference type="PROSITE" id="PS50994"/>
    </source>
</evidence>
<organism evidence="2 3">
    <name type="scientific">Paraburkholderia aspalathi</name>
    <dbReference type="NCBI Taxonomy" id="1324617"/>
    <lineage>
        <taxon>Bacteria</taxon>
        <taxon>Pseudomonadati</taxon>
        <taxon>Pseudomonadota</taxon>
        <taxon>Betaproteobacteria</taxon>
        <taxon>Burkholderiales</taxon>
        <taxon>Burkholderiaceae</taxon>
        <taxon>Paraburkholderia</taxon>
    </lineage>
</organism>
<dbReference type="InterPro" id="IPR012337">
    <property type="entry name" value="RNaseH-like_sf"/>
</dbReference>
<evidence type="ECO:0000313" key="3">
    <source>
        <dbReference type="Proteomes" id="UP000674425"/>
    </source>
</evidence>
<dbReference type="SUPFAM" id="SSF46689">
    <property type="entry name" value="Homeodomain-like"/>
    <property type="match status" value="1"/>
</dbReference>
<dbReference type="PROSITE" id="PS50994">
    <property type="entry name" value="INTEGRASE"/>
    <property type="match status" value="1"/>
</dbReference>
<reference evidence="2 3" key="1">
    <citation type="submission" date="2021-02" db="EMBL/GenBank/DDBJ databases">
        <authorList>
            <person name="Vanwijnsberghe S."/>
        </authorList>
    </citation>
    <scope>NUCLEOTIDE SEQUENCE [LARGE SCALE GENOMIC DNA]</scope>
    <source>
        <strain evidence="2 3">R-69658</strain>
    </source>
</reference>
<accession>A0ABN7NDX7</accession>
<sequence>MTELHDLPLRDRWARLRFAVVGPLLAAPPEAGQLRELITALAAKRWRHPVTGDDVQFGRSTVERWFYRARKAAHDPVGSLRDSKRPSGAGAGLSILAVQAIREQYREHPGWTCQLHFDNLKVTLGPANLPSYTTVRRYLRAQGLFRERRPRHTSTGAMLARDRLEKLEVRSFEVEHVNALWHLDFHHGSRKLLTYDGQWITPMLLCVLDDRSRVVCHAQWFLDETARSLIHGLSQAFQRRGLPRALMTDNGSAMLAEETTAGLLELGVLHQTTLPYSPYQNAKQETFWARIEGRVMAMLEGEPSLSLELLNQATHAWIEREYHHAHHSEIGGTPLKRYLAGPDVRRECPASDALRAAFRIGVTRAQRRSDGTVSLDGTRFEIPSAYRHLQRVHLRYARWDLSRVDLVDADSDAVLCPLRPLDKAANADGQRRRLDAVNAINAEPPPVSAPGIAPLLRQLLAEHAATGLPPAWIPADWQEQA</sequence>
<dbReference type="RefSeq" id="WP_200623130.1">
    <property type="nucleotide sequence ID" value="NZ_CAJNAU010000245.1"/>
</dbReference>
<gene>
    <name evidence="2" type="ORF">R69658_08070</name>
</gene>
<dbReference type="Pfam" id="PF00665">
    <property type="entry name" value="rve"/>
    <property type="match status" value="1"/>
</dbReference>
<dbReference type="EMBL" id="CAJNAU010000245">
    <property type="protein sequence ID" value="CAE6869637.1"/>
    <property type="molecule type" value="Genomic_DNA"/>
</dbReference>
<keyword evidence="3" id="KW-1185">Reference proteome</keyword>
<dbReference type="InterPro" id="IPR001584">
    <property type="entry name" value="Integrase_cat-core"/>
</dbReference>
<evidence type="ECO:0000313" key="2">
    <source>
        <dbReference type="EMBL" id="CAE6869637.1"/>
    </source>
</evidence>
<name>A0ABN7NDX7_9BURK</name>
<feature type="domain" description="Integrase catalytic" evidence="1">
    <location>
        <begin position="172"/>
        <end position="342"/>
    </location>
</feature>
<dbReference type="Gene3D" id="3.30.420.10">
    <property type="entry name" value="Ribonuclease H-like superfamily/Ribonuclease H"/>
    <property type="match status" value="1"/>
</dbReference>
<protein>
    <recommendedName>
        <fullName evidence="1">Integrase catalytic domain-containing protein</fullName>
    </recommendedName>
</protein>
<dbReference type="SUPFAM" id="SSF53098">
    <property type="entry name" value="Ribonuclease H-like"/>
    <property type="match status" value="1"/>
</dbReference>
<dbReference type="InterPro" id="IPR009057">
    <property type="entry name" value="Homeodomain-like_sf"/>
</dbReference>
<dbReference type="PANTHER" id="PTHR35004">
    <property type="entry name" value="TRANSPOSASE RV3428C-RELATED"/>
    <property type="match status" value="1"/>
</dbReference>